<accession>A0A7V8LLG6</accession>
<evidence type="ECO:0008006" key="5">
    <source>
        <dbReference type="Google" id="ProtNLM"/>
    </source>
</evidence>
<dbReference type="KEGG" id="miz:BAB75_20025"/>
<evidence type="ECO:0000313" key="1">
    <source>
        <dbReference type="EMBL" id="KPG05732.1"/>
    </source>
</evidence>
<comment type="caution">
    <text evidence="1">The sequence shown here is derived from an EMBL/GenBank/DDBJ whole genome shotgun (WGS) entry which is preliminary data.</text>
</comment>
<dbReference type="Proteomes" id="UP000037962">
    <property type="component" value="Unassembled WGS sequence"/>
</dbReference>
<name>A0A7V8LLG6_9MYCO</name>
<dbReference type="InterPro" id="IPR009061">
    <property type="entry name" value="DNA-bd_dom_put_sf"/>
</dbReference>
<evidence type="ECO:0000313" key="4">
    <source>
        <dbReference type="Proteomes" id="UP000037962"/>
    </source>
</evidence>
<dbReference type="OrthoDB" id="194758at2"/>
<dbReference type="AlphaFoldDB" id="A0A7V8LLG6"/>
<dbReference type="Proteomes" id="UP000037843">
    <property type="component" value="Unassembled WGS sequence"/>
</dbReference>
<organism evidence="1 3">
    <name type="scientific">Mycobacteroides immunogenum</name>
    <dbReference type="NCBI Taxonomy" id="83262"/>
    <lineage>
        <taxon>Bacteria</taxon>
        <taxon>Bacillati</taxon>
        <taxon>Actinomycetota</taxon>
        <taxon>Actinomycetes</taxon>
        <taxon>Mycobacteriales</taxon>
        <taxon>Mycobacteriaceae</taxon>
        <taxon>Mycobacteroides</taxon>
    </lineage>
</organism>
<reference evidence="3 4" key="1">
    <citation type="submission" date="2015-09" db="EMBL/GenBank/DDBJ databases">
        <title>Genome Sequences of Mycobacterium immunogenum Isolates, Recuperated from a Chloraminated Drinking Water Distribution System Simulator Subjected to Episodes of Nitrification.</title>
        <authorList>
            <person name="Gomez-Alvarez V."/>
            <person name="Revetta R.P."/>
        </authorList>
    </citation>
    <scope>NUCLEOTIDE SEQUENCE [LARGE SCALE GENOMIC DNA]</scope>
    <source>
        <strain evidence="1 3">H008</strain>
        <strain evidence="2 4">H076</strain>
    </source>
</reference>
<evidence type="ECO:0000313" key="3">
    <source>
        <dbReference type="Proteomes" id="UP000037843"/>
    </source>
</evidence>
<keyword evidence="4" id="KW-1185">Reference proteome</keyword>
<dbReference type="EMBL" id="LJFO01000014">
    <property type="protein sequence ID" value="KPG05732.1"/>
    <property type="molecule type" value="Genomic_DNA"/>
</dbReference>
<gene>
    <name evidence="1" type="ORF">AN908_21785</name>
    <name evidence="2" type="ORF">AN912_23790</name>
</gene>
<dbReference type="SUPFAM" id="SSF46955">
    <property type="entry name" value="Putative DNA-binding domain"/>
    <property type="match status" value="1"/>
</dbReference>
<dbReference type="RefSeq" id="WP_043077631.1">
    <property type="nucleotide sequence ID" value="NZ_CP011530.1"/>
</dbReference>
<dbReference type="GeneID" id="45766148"/>
<sequence length="63" mass="7206">MQVTEVPFLTRGELAARWGMSPRTLENWATQGKGPVGRRFGLRVMYRLCDVMEYERRVFGGAA</sequence>
<protein>
    <recommendedName>
        <fullName evidence="5">DNA-binding protein</fullName>
    </recommendedName>
</protein>
<dbReference type="EMBL" id="LJFS01000040">
    <property type="protein sequence ID" value="KPG27335.1"/>
    <property type="molecule type" value="Genomic_DNA"/>
</dbReference>
<evidence type="ECO:0000313" key="2">
    <source>
        <dbReference type="EMBL" id="KPG27335.1"/>
    </source>
</evidence>
<proteinExistence type="predicted"/>